<accession>A0A0K8P5I2</accession>
<sequence>MPILRLFPPRVPRSVPPAHRGRSIAGPAARAGHRRAITP</sequence>
<evidence type="ECO:0000256" key="1">
    <source>
        <dbReference type="SAM" id="MobiDB-lite"/>
    </source>
</evidence>
<evidence type="ECO:0000313" key="3">
    <source>
        <dbReference type="Proteomes" id="UP000037660"/>
    </source>
</evidence>
<name>A0A0K8P5I2_PISS1</name>
<proteinExistence type="predicted"/>
<dbReference type="Proteomes" id="UP000037660">
    <property type="component" value="Unassembled WGS sequence"/>
</dbReference>
<feature type="region of interest" description="Disordered" evidence="1">
    <location>
        <begin position="12"/>
        <end position="39"/>
    </location>
</feature>
<keyword evidence="3" id="KW-1185">Reference proteome</keyword>
<dbReference type="STRING" id="1547922.ISF6_3812"/>
<gene>
    <name evidence="2" type="ORF">ISF6_3812</name>
</gene>
<comment type="caution">
    <text evidence="2">The sequence shown here is derived from an EMBL/GenBank/DDBJ whole genome shotgun (WGS) entry which is preliminary data.</text>
</comment>
<reference evidence="3" key="1">
    <citation type="submission" date="2015-07" db="EMBL/GenBank/DDBJ databases">
        <title>Discovery of a poly(ethylene terephthalate assimilation.</title>
        <authorList>
            <person name="Yoshida S."/>
            <person name="Hiraga K."/>
            <person name="Takehana T."/>
            <person name="Taniguchi I."/>
            <person name="Yamaji H."/>
            <person name="Maeda Y."/>
            <person name="Toyohara K."/>
            <person name="Miyamoto K."/>
            <person name="Kimura Y."/>
            <person name="Oda K."/>
        </authorList>
    </citation>
    <scope>NUCLEOTIDE SEQUENCE [LARGE SCALE GENOMIC DNA]</scope>
    <source>
        <strain evidence="3">NBRC 110686 / TISTR 2288 / 201-F6</strain>
    </source>
</reference>
<dbReference type="EMBL" id="BBYR01000059">
    <property type="protein sequence ID" value="GAP37867.1"/>
    <property type="molecule type" value="Genomic_DNA"/>
</dbReference>
<organism evidence="2 3">
    <name type="scientific">Piscinibacter sakaiensis</name>
    <name type="common">Ideonella sakaiensis</name>
    <dbReference type="NCBI Taxonomy" id="1547922"/>
    <lineage>
        <taxon>Bacteria</taxon>
        <taxon>Pseudomonadati</taxon>
        <taxon>Pseudomonadota</taxon>
        <taxon>Betaproteobacteria</taxon>
        <taxon>Burkholderiales</taxon>
        <taxon>Sphaerotilaceae</taxon>
        <taxon>Piscinibacter</taxon>
    </lineage>
</organism>
<protein>
    <submittedName>
        <fullName evidence="2">Uncharacterized protein</fullName>
    </submittedName>
</protein>
<evidence type="ECO:0000313" key="2">
    <source>
        <dbReference type="EMBL" id="GAP37867.1"/>
    </source>
</evidence>
<reference evidence="2 3" key="2">
    <citation type="journal article" date="2016" name="Science">
        <title>A bacterium that degrades and assimilates poly(ethylene terephthalate).</title>
        <authorList>
            <person name="Yoshida S."/>
            <person name="Hiraga K."/>
            <person name="Takehana T."/>
            <person name="Taniguchi I."/>
            <person name="Yamaji H."/>
            <person name="Maeda Y."/>
            <person name="Toyohara K."/>
            <person name="Miyamoto K."/>
            <person name="Kimura Y."/>
            <person name="Oda K."/>
        </authorList>
    </citation>
    <scope>NUCLEOTIDE SEQUENCE [LARGE SCALE GENOMIC DNA]</scope>
    <source>
        <strain evidence="3">NBRC 110686 / TISTR 2288 / 201-F6</strain>
    </source>
</reference>
<dbReference type="AlphaFoldDB" id="A0A0K8P5I2"/>